<dbReference type="STRING" id="29139.ENSVURP00010022804"/>
<dbReference type="Ensembl" id="ENSVURT00010027755.1">
    <property type="protein sequence ID" value="ENSVURP00010024383.1"/>
    <property type="gene ID" value="ENSVURG00010018684.1"/>
</dbReference>
<evidence type="ECO:0000256" key="2">
    <source>
        <dbReference type="SAM" id="SignalP"/>
    </source>
</evidence>
<organism evidence="3 4">
    <name type="scientific">Vombatus ursinus</name>
    <name type="common">Common wombat</name>
    <dbReference type="NCBI Taxonomy" id="29139"/>
    <lineage>
        <taxon>Eukaryota</taxon>
        <taxon>Metazoa</taxon>
        <taxon>Chordata</taxon>
        <taxon>Craniata</taxon>
        <taxon>Vertebrata</taxon>
        <taxon>Euteleostomi</taxon>
        <taxon>Mammalia</taxon>
        <taxon>Metatheria</taxon>
        <taxon>Diprotodontia</taxon>
        <taxon>Vombatidae</taxon>
        <taxon>Vombatus</taxon>
    </lineage>
</organism>
<keyword evidence="2" id="KW-0732">Signal</keyword>
<feature type="region of interest" description="Disordered" evidence="1">
    <location>
        <begin position="39"/>
        <end position="61"/>
    </location>
</feature>
<proteinExistence type="predicted"/>
<feature type="chain" id="PRO_5044616131" evidence="2">
    <location>
        <begin position="18"/>
        <end position="61"/>
    </location>
</feature>
<dbReference type="Proteomes" id="UP000314987">
    <property type="component" value="Unassembled WGS sequence"/>
</dbReference>
<protein>
    <submittedName>
        <fullName evidence="3">Uncharacterized protein</fullName>
    </submittedName>
</protein>
<evidence type="ECO:0000256" key="1">
    <source>
        <dbReference type="SAM" id="MobiDB-lite"/>
    </source>
</evidence>
<accession>A0A4X2LD15</accession>
<dbReference type="Ensembl" id="ENSVURT00010025958.1">
    <property type="protein sequence ID" value="ENSVURP00010022804.1"/>
    <property type="gene ID" value="ENSVURG00010017476.1"/>
</dbReference>
<keyword evidence="4" id="KW-1185">Reference proteome</keyword>
<evidence type="ECO:0000313" key="3">
    <source>
        <dbReference type="Ensembl" id="ENSVURP00010022804.1"/>
    </source>
</evidence>
<sequence>MVLATGFIQWLWNLASGWDLQAKLHLHYQEIAKRTMTTSGKKPVIPGPHNTPPMKKWKPYL</sequence>
<reference evidence="4" key="1">
    <citation type="submission" date="2018-12" db="EMBL/GenBank/DDBJ databases">
        <authorList>
            <person name="Yazar S."/>
        </authorList>
    </citation>
    <scope>NUCLEOTIDE SEQUENCE [LARGE SCALE GENOMIC DNA]</scope>
</reference>
<reference evidence="3" key="2">
    <citation type="submission" date="2025-05" db="UniProtKB">
        <authorList>
            <consortium name="Ensembl"/>
        </authorList>
    </citation>
    <scope>IDENTIFICATION</scope>
</reference>
<dbReference type="GeneTree" id="ENSGT01010000227375"/>
<name>A0A4X2LD15_VOMUR</name>
<evidence type="ECO:0000313" key="4">
    <source>
        <dbReference type="Proteomes" id="UP000314987"/>
    </source>
</evidence>
<feature type="signal peptide" evidence="2">
    <location>
        <begin position="1"/>
        <end position="17"/>
    </location>
</feature>
<dbReference type="AlphaFoldDB" id="A0A4X2LD15"/>